<sequence length="624" mass="67826">MKIFNKLFRKSSHSCTSHKGSSHDPPTSTPSQSFVFYPTDSANAAPARPSLSPSRYPAPTSIPRTGIVSAAKVLKVLGAENIDQEYEIRAMMMRASSGQAIGDSASTDESDSEVVFPVESPSERASPVGLQSSVHSRTVSPAHPLLLSPGADSATLQWSPVDGSGTSTPQMSPRRQGASPFLKDSGLVVAHPLPVPPMDSPTSRGTHGKPALSVPSSPTPVPMPLHSLRQYQSSNVSSGADQSRRSCEILPDDIRSPLPSPQGSPPSSSPRWSYKPSPCRSPHRSPCQSPMRSPARISLCPRRYKLVKEIGRGSFGTVYEALNLEDGSFFAVKVCNNDHVSPETEQEIHLLSKLNHPNIVRYLGTSVVNGSVYIFLELMKYSLQSVLKKAGHFEEDLIRSYTRQILLGLEYLHCKNAMHRDIKCANILVNVKGQVKLADFGVAKQVEKMLAVSVKGTPFYMAPEIMQPSTTASRSYGLPVDIWSLGCTVLEMADGKPPWSNIPGFGFYFRVCRGDLPPIPDHLSNEAKDFILSCLRSRPEDRPTASDLLKHPFVDGAPPLSLPVEMSQPPSPASIKTSYEAHNRSWHASNLLPEHGSGPSVEGLRRNSNIIPSNLRTILQDALP</sequence>
<comment type="caution">
    <text evidence="1">The sequence shown here is derived from an EMBL/GenBank/DDBJ whole genome shotgun (WGS) entry which is preliminary data.</text>
</comment>
<keyword evidence="2" id="KW-1185">Reference proteome</keyword>
<gene>
    <name evidence="1" type="ORF">O6H91_06G080600</name>
</gene>
<evidence type="ECO:0000313" key="2">
    <source>
        <dbReference type="Proteomes" id="UP001162992"/>
    </source>
</evidence>
<organism evidence="1 2">
    <name type="scientific">Diphasiastrum complanatum</name>
    <name type="common">Issler's clubmoss</name>
    <name type="synonym">Lycopodium complanatum</name>
    <dbReference type="NCBI Taxonomy" id="34168"/>
    <lineage>
        <taxon>Eukaryota</taxon>
        <taxon>Viridiplantae</taxon>
        <taxon>Streptophyta</taxon>
        <taxon>Embryophyta</taxon>
        <taxon>Tracheophyta</taxon>
        <taxon>Lycopodiopsida</taxon>
        <taxon>Lycopodiales</taxon>
        <taxon>Lycopodiaceae</taxon>
        <taxon>Lycopodioideae</taxon>
        <taxon>Diphasiastrum</taxon>
    </lineage>
</organism>
<dbReference type="Proteomes" id="UP001162992">
    <property type="component" value="Chromosome 6"/>
</dbReference>
<name>A0ACC2DFH4_DIPCM</name>
<dbReference type="EMBL" id="CM055097">
    <property type="protein sequence ID" value="KAJ7553009.1"/>
    <property type="molecule type" value="Genomic_DNA"/>
</dbReference>
<proteinExistence type="predicted"/>
<protein>
    <submittedName>
        <fullName evidence="1">Uncharacterized protein</fullName>
    </submittedName>
</protein>
<reference evidence="2" key="1">
    <citation type="journal article" date="2024" name="Proc. Natl. Acad. Sci. U.S.A.">
        <title>Extraordinary preservation of gene collinearity over three hundred million years revealed in homosporous lycophytes.</title>
        <authorList>
            <person name="Li C."/>
            <person name="Wickell D."/>
            <person name="Kuo L.Y."/>
            <person name="Chen X."/>
            <person name="Nie B."/>
            <person name="Liao X."/>
            <person name="Peng D."/>
            <person name="Ji J."/>
            <person name="Jenkins J."/>
            <person name="Williams M."/>
            <person name="Shu S."/>
            <person name="Plott C."/>
            <person name="Barry K."/>
            <person name="Rajasekar S."/>
            <person name="Grimwood J."/>
            <person name="Han X."/>
            <person name="Sun S."/>
            <person name="Hou Z."/>
            <person name="He W."/>
            <person name="Dai G."/>
            <person name="Sun C."/>
            <person name="Schmutz J."/>
            <person name="Leebens-Mack J.H."/>
            <person name="Li F.W."/>
            <person name="Wang L."/>
        </authorList>
    </citation>
    <scope>NUCLEOTIDE SEQUENCE [LARGE SCALE GENOMIC DNA]</scope>
    <source>
        <strain evidence="2">cv. PW_Plant_1</strain>
    </source>
</reference>
<accession>A0ACC2DFH4</accession>
<evidence type="ECO:0000313" key="1">
    <source>
        <dbReference type="EMBL" id="KAJ7553009.1"/>
    </source>
</evidence>